<sequence>MPETWRKRGRKSHTRGTYFRSIKRSQIIIGKTTNRPRPTTSESGVSPLRATSTDSSVDSLDILYDAESVINARTKRSDISVYDIQPQSAVPLNPHEDLADDLQLVDRSIDQRILSTVSVSTIDNTKVCTRLCHG</sequence>
<name>A0A8S2EEG0_9BILA</name>
<evidence type="ECO:0000313" key="2">
    <source>
        <dbReference type="EMBL" id="CAF1152600.1"/>
    </source>
</evidence>
<evidence type="ECO:0000313" key="4">
    <source>
        <dbReference type="Proteomes" id="UP000677228"/>
    </source>
</evidence>
<reference evidence="2" key="1">
    <citation type="submission" date="2021-02" db="EMBL/GenBank/DDBJ databases">
        <authorList>
            <person name="Nowell W R."/>
        </authorList>
    </citation>
    <scope>NUCLEOTIDE SEQUENCE</scope>
</reference>
<accession>A0A8S2EEG0</accession>
<dbReference type="AlphaFoldDB" id="A0A8S2EEG0"/>
<gene>
    <name evidence="2" type="ORF">OVA965_LOCUS21680</name>
    <name evidence="3" type="ORF">TMI583_LOCUS22387</name>
</gene>
<comment type="caution">
    <text evidence="2">The sequence shown here is derived from an EMBL/GenBank/DDBJ whole genome shotgun (WGS) entry which is preliminary data.</text>
</comment>
<evidence type="ECO:0000256" key="1">
    <source>
        <dbReference type="SAM" id="MobiDB-lite"/>
    </source>
</evidence>
<feature type="compositionally biased region" description="Polar residues" evidence="1">
    <location>
        <begin position="31"/>
        <end position="54"/>
    </location>
</feature>
<dbReference type="EMBL" id="CAJNOK010011962">
    <property type="protein sequence ID" value="CAF1152600.1"/>
    <property type="molecule type" value="Genomic_DNA"/>
</dbReference>
<organism evidence="2 4">
    <name type="scientific">Didymodactylos carnosus</name>
    <dbReference type="NCBI Taxonomy" id="1234261"/>
    <lineage>
        <taxon>Eukaryota</taxon>
        <taxon>Metazoa</taxon>
        <taxon>Spiralia</taxon>
        <taxon>Gnathifera</taxon>
        <taxon>Rotifera</taxon>
        <taxon>Eurotatoria</taxon>
        <taxon>Bdelloidea</taxon>
        <taxon>Philodinida</taxon>
        <taxon>Philodinidae</taxon>
        <taxon>Didymodactylos</taxon>
    </lineage>
</organism>
<evidence type="ECO:0000313" key="3">
    <source>
        <dbReference type="EMBL" id="CAF3961186.1"/>
    </source>
</evidence>
<dbReference type="EMBL" id="CAJOBA010031868">
    <property type="protein sequence ID" value="CAF3961186.1"/>
    <property type="molecule type" value="Genomic_DNA"/>
</dbReference>
<protein>
    <submittedName>
        <fullName evidence="2">Uncharacterized protein</fullName>
    </submittedName>
</protein>
<dbReference type="Proteomes" id="UP000682733">
    <property type="component" value="Unassembled WGS sequence"/>
</dbReference>
<proteinExistence type="predicted"/>
<dbReference type="Proteomes" id="UP000677228">
    <property type="component" value="Unassembled WGS sequence"/>
</dbReference>
<feature type="region of interest" description="Disordered" evidence="1">
    <location>
        <begin position="29"/>
        <end position="54"/>
    </location>
</feature>